<protein>
    <submittedName>
        <fullName evidence="1">Uncharacterized protein</fullName>
    </submittedName>
</protein>
<proteinExistence type="predicted"/>
<accession>A0A0K2TH25</accession>
<dbReference type="AlphaFoldDB" id="A0A0K2TH25"/>
<sequence>MFIPMMKPPSVKHLIVKQKVAVKEIAKTSNMATNVNSKYDMGIPSFPLLAMTKGIIRTI</sequence>
<dbReference type="EMBL" id="HACA01007804">
    <property type="protein sequence ID" value="CDW25165.1"/>
    <property type="molecule type" value="Transcribed_RNA"/>
</dbReference>
<evidence type="ECO:0000313" key="1">
    <source>
        <dbReference type="EMBL" id="CDW25165.1"/>
    </source>
</evidence>
<name>A0A0K2TH25_LEPSM</name>
<reference evidence="1" key="1">
    <citation type="submission" date="2014-05" db="EMBL/GenBank/DDBJ databases">
        <authorList>
            <person name="Chronopoulou M."/>
        </authorList>
    </citation>
    <scope>NUCLEOTIDE SEQUENCE</scope>
    <source>
        <tissue evidence="1">Whole organism</tissue>
    </source>
</reference>
<organism evidence="1">
    <name type="scientific">Lepeophtheirus salmonis</name>
    <name type="common">Salmon louse</name>
    <name type="synonym">Caligus salmonis</name>
    <dbReference type="NCBI Taxonomy" id="72036"/>
    <lineage>
        <taxon>Eukaryota</taxon>
        <taxon>Metazoa</taxon>
        <taxon>Ecdysozoa</taxon>
        <taxon>Arthropoda</taxon>
        <taxon>Crustacea</taxon>
        <taxon>Multicrustacea</taxon>
        <taxon>Hexanauplia</taxon>
        <taxon>Copepoda</taxon>
        <taxon>Siphonostomatoida</taxon>
        <taxon>Caligidae</taxon>
        <taxon>Lepeophtheirus</taxon>
    </lineage>
</organism>